<sequence length="585" mass="64506">MLNLVTFQTQLASIMEVLAKAAVAEITKLVEESSTVVRLEMSRNRYENEALRRKLKLMESKLNARGCATGMRETCVKSSGPVHGRLQTCDEGAENEDHPSMEESVFRREWGSSLWRAGEARGVEVEDVLLQSVIQTEESIDLENGVPASLVIKEKGPDTVLLNSDSEEGLAINGERAADVGRRSPAERPHREVVCDRRLTPVARPKERGAWPGSTEGPERLAEPRGCGPSDEDPGGLTFTVKAEEGKDHVTPRLRKAGPGRLPSPGAECAPARDSRPRATSARSHRDAEPEDPHFTFTAGDSRQLSANTGLQRAPATEGSGGSASPLGSFDAKPRDAESGFACVKEEAESRSVCDEEAKLEVGEGQQQQEGERPHSVKIENLVFQTGPQQRQTSEVQTRVSQSTVDSGSDAEDEQGNVLSFNAAENTSMHWRAGAGESADGHFGLSFPHLNNIHQRAYVGEKPFSCAQCGKTFSHRNNLYRHQRIHTGEKPFACTHCGKSFTHQSNLYEHERIHTGERPFSCVICGKSFTQQSNLKRHQRIHTGERPFICTHCGKTFTRLLHLKIHQQIHIGERPHGSFEYRESC</sequence>
<protein>
    <recommendedName>
        <fullName evidence="13">C2H2-type domain-containing protein</fullName>
    </recommendedName>
</protein>
<dbReference type="GO" id="GO:0003677">
    <property type="term" value="F:DNA binding"/>
    <property type="evidence" value="ECO:0007669"/>
    <property type="project" value="UniProtKB-KW"/>
</dbReference>
<dbReference type="PROSITE" id="PS50157">
    <property type="entry name" value="ZINC_FINGER_C2H2_2"/>
    <property type="match status" value="4"/>
</dbReference>
<evidence type="ECO:0000256" key="7">
    <source>
        <dbReference type="ARBA" id="ARBA00023015"/>
    </source>
</evidence>
<gene>
    <name evidence="14" type="ORF">MATL_G00071930</name>
</gene>
<comment type="function">
    <text evidence="1">May be involved in transcriptional regulation.</text>
</comment>
<comment type="caution">
    <text evidence="14">The sequence shown here is derived from an EMBL/GenBank/DDBJ whole genome shotgun (WGS) entry which is preliminary data.</text>
</comment>
<evidence type="ECO:0000259" key="13">
    <source>
        <dbReference type="PROSITE" id="PS50157"/>
    </source>
</evidence>
<dbReference type="PANTHER" id="PTHR16515">
    <property type="entry name" value="PR DOMAIN ZINC FINGER PROTEIN"/>
    <property type="match status" value="1"/>
</dbReference>
<dbReference type="EMBL" id="JAFDVH010000005">
    <property type="protein sequence ID" value="KAG7477651.1"/>
    <property type="molecule type" value="Genomic_DNA"/>
</dbReference>
<keyword evidence="10" id="KW-0539">Nucleus</keyword>
<feature type="domain" description="C2H2-type" evidence="13">
    <location>
        <begin position="492"/>
        <end position="519"/>
    </location>
</feature>
<comment type="subcellular location">
    <subcellularLocation>
        <location evidence="2">Nucleus</location>
    </subcellularLocation>
</comment>
<feature type="region of interest" description="Disordered" evidence="12">
    <location>
        <begin position="172"/>
        <end position="342"/>
    </location>
</feature>
<feature type="domain" description="C2H2-type" evidence="13">
    <location>
        <begin position="520"/>
        <end position="547"/>
    </location>
</feature>
<evidence type="ECO:0000256" key="12">
    <source>
        <dbReference type="SAM" id="MobiDB-lite"/>
    </source>
</evidence>
<dbReference type="GO" id="GO:0005634">
    <property type="term" value="C:nucleus"/>
    <property type="evidence" value="ECO:0007669"/>
    <property type="project" value="UniProtKB-SubCell"/>
</dbReference>
<dbReference type="PROSITE" id="PS00028">
    <property type="entry name" value="ZINC_FINGER_C2H2_1"/>
    <property type="match status" value="4"/>
</dbReference>
<evidence type="ECO:0000256" key="10">
    <source>
        <dbReference type="ARBA" id="ARBA00023242"/>
    </source>
</evidence>
<organism evidence="14 15">
    <name type="scientific">Megalops atlanticus</name>
    <name type="common">Tarpon</name>
    <name type="synonym">Clupea gigantea</name>
    <dbReference type="NCBI Taxonomy" id="7932"/>
    <lineage>
        <taxon>Eukaryota</taxon>
        <taxon>Metazoa</taxon>
        <taxon>Chordata</taxon>
        <taxon>Craniata</taxon>
        <taxon>Vertebrata</taxon>
        <taxon>Euteleostomi</taxon>
        <taxon>Actinopterygii</taxon>
        <taxon>Neopterygii</taxon>
        <taxon>Teleostei</taxon>
        <taxon>Elopiformes</taxon>
        <taxon>Megalopidae</taxon>
        <taxon>Megalops</taxon>
    </lineage>
</organism>
<feature type="domain" description="C2H2-type" evidence="13">
    <location>
        <begin position="464"/>
        <end position="491"/>
    </location>
</feature>
<dbReference type="InterPro" id="IPR050331">
    <property type="entry name" value="Zinc_finger"/>
</dbReference>
<feature type="compositionally biased region" description="Basic and acidic residues" evidence="12">
    <location>
        <begin position="176"/>
        <end position="209"/>
    </location>
</feature>
<dbReference type="FunFam" id="3.30.160.60:FF:002343">
    <property type="entry name" value="Zinc finger protein 33A"/>
    <property type="match status" value="2"/>
</dbReference>
<reference evidence="14" key="1">
    <citation type="submission" date="2021-01" db="EMBL/GenBank/DDBJ databases">
        <authorList>
            <person name="Zahm M."/>
            <person name="Roques C."/>
            <person name="Cabau C."/>
            <person name="Klopp C."/>
            <person name="Donnadieu C."/>
            <person name="Jouanno E."/>
            <person name="Lampietro C."/>
            <person name="Louis A."/>
            <person name="Herpin A."/>
            <person name="Echchiki A."/>
            <person name="Berthelot C."/>
            <person name="Parey E."/>
            <person name="Roest-Crollius H."/>
            <person name="Braasch I."/>
            <person name="Postlethwait J."/>
            <person name="Bobe J."/>
            <person name="Montfort J."/>
            <person name="Bouchez O."/>
            <person name="Begum T."/>
            <person name="Mejri S."/>
            <person name="Adams A."/>
            <person name="Chen W.-J."/>
            <person name="Guiguen Y."/>
        </authorList>
    </citation>
    <scope>NUCLEOTIDE SEQUENCE</scope>
    <source>
        <strain evidence="14">YG-15Mar2019-1</strain>
        <tissue evidence="14">Brain</tissue>
    </source>
</reference>
<dbReference type="InterPro" id="IPR036236">
    <property type="entry name" value="Znf_C2H2_sf"/>
</dbReference>
<feature type="compositionally biased region" description="Polar residues" evidence="12">
    <location>
        <begin position="387"/>
        <end position="407"/>
    </location>
</feature>
<dbReference type="Pfam" id="PF00096">
    <property type="entry name" value="zf-C2H2"/>
    <property type="match status" value="4"/>
</dbReference>
<feature type="region of interest" description="Disordered" evidence="12">
    <location>
        <begin position="355"/>
        <end position="375"/>
    </location>
</feature>
<feature type="compositionally biased region" description="Polar residues" evidence="12">
    <location>
        <begin position="299"/>
        <end position="311"/>
    </location>
</feature>
<feature type="compositionally biased region" description="Basic and acidic residues" evidence="12">
    <location>
        <begin position="332"/>
        <end position="342"/>
    </location>
</feature>
<dbReference type="OrthoDB" id="9439903at2759"/>
<keyword evidence="4" id="KW-0677">Repeat</keyword>
<dbReference type="InterPro" id="IPR013087">
    <property type="entry name" value="Znf_C2H2_type"/>
</dbReference>
<evidence type="ECO:0000256" key="1">
    <source>
        <dbReference type="ARBA" id="ARBA00003767"/>
    </source>
</evidence>
<feature type="compositionally biased region" description="Basic and acidic residues" evidence="12">
    <location>
        <begin position="242"/>
        <end position="251"/>
    </location>
</feature>
<evidence type="ECO:0000256" key="5">
    <source>
        <dbReference type="ARBA" id="ARBA00022771"/>
    </source>
</evidence>
<dbReference type="Gene3D" id="3.30.160.60">
    <property type="entry name" value="Classic Zinc Finger"/>
    <property type="match status" value="4"/>
</dbReference>
<keyword evidence="3" id="KW-0479">Metal-binding</keyword>
<evidence type="ECO:0000313" key="15">
    <source>
        <dbReference type="Proteomes" id="UP001046870"/>
    </source>
</evidence>
<evidence type="ECO:0000256" key="8">
    <source>
        <dbReference type="ARBA" id="ARBA00023125"/>
    </source>
</evidence>
<dbReference type="FunFam" id="3.30.160.60:FF:000624">
    <property type="entry name" value="zinc finger protein 697"/>
    <property type="match status" value="1"/>
</dbReference>
<dbReference type="PANTHER" id="PTHR16515:SF49">
    <property type="entry name" value="GASTRULA ZINC FINGER PROTEIN XLCGF49.1-LIKE-RELATED"/>
    <property type="match status" value="1"/>
</dbReference>
<dbReference type="Proteomes" id="UP001046870">
    <property type="component" value="Chromosome 5"/>
</dbReference>
<dbReference type="GO" id="GO:0008270">
    <property type="term" value="F:zinc ion binding"/>
    <property type="evidence" value="ECO:0007669"/>
    <property type="project" value="UniProtKB-KW"/>
</dbReference>
<keyword evidence="9" id="KW-0804">Transcription</keyword>
<evidence type="ECO:0000313" key="14">
    <source>
        <dbReference type="EMBL" id="KAG7477651.1"/>
    </source>
</evidence>
<evidence type="ECO:0000256" key="2">
    <source>
        <dbReference type="ARBA" id="ARBA00004123"/>
    </source>
</evidence>
<dbReference type="SUPFAM" id="SSF57667">
    <property type="entry name" value="beta-beta-alpha zinc fingers"/>
    <property type="match status" value="2"/>
</dbReference>
<evidence type="ECO:0000256" key="9">
    <source>
        <dbReference type="ARBA" id="ARBA00023163"/>
    </source>
</evidence>
<feature type="compositionally biased region" description="Basic and acidic residues" evidence="12">
    <location>
        <begin position="284"/>
        <end position="294"/>
    </location>
</feature>
<dbReference type="FunFam" id="3.30.160.60:FF:000097">
    <property type="entry name" value="Zinc finger protein"/>
    <property type="match status" value="1"/>
</dbReference>
<proteinExistence type="predicted"/>
<accession>A0A9D3TET0</accession>
<evidence type="ECO:0000256" key="4">
    <source>
        <dbReference type="ARBA" id="ARBA00022737"/>
    </source>
</evidence>
<keyword evidence="8" id="KW-0238">DNA-binding</keyword>
<keyword evidence="5 11" id="KW-0863">Zinc-finger</keyword>
<keyword evidence="6" id="KW-0862">Zinc</keyword>
<feature type="domain" description="C2H2-type" evidence="13">
    <location>
        <begin position="548"/>
        <end position="575"/>
    </location>
</feature>
<feature type="region of interest" description="Disordered" evidence="12">
    <location>
        <begin position="387"/>
        <end position="415"/>
    </location>
</feature>
<keyword evidence="7" id="KW-0805">Transcription regulation</keyword>
<dbReference type="SMART" id="SM00355">
    <property type="entry name" value="ZnF_C2H2"/>
    <property type="match status" value="4"/>
</dbReference>
<evidence type="ECO:0000256" key="11">
    <source>
        <dbReference type="PROSITE-ProRule" id="PRU00042"/>
    </source>
</evidence>
<keyword evidence="15" id="KW-1185">Reference proteome</keyword>
<evidence type="ECO:0000256" key="3">
    <source>
        <dbReference type="ARBA" id="ARBA00022723"/>
    </source>
</evidence>
<evidence type="ECO:0000256" key="6">
    <source>
        <dbReference type="ARBA" id="ARBA00022833"/>
    </source>
</evidence>
<dbReference type="AlphaFoldDB" id="A0A9D3TET0"/>
<dbReference type="GO" id="GO:0010468">
    <property type="term" value="P:regulation of gene expression"/>
    <property type="evidence" value="ECO:0007669"/>
    <property type="project" value="TreeGrafter"/>
</dbReference>
<name>A0A9D3TET0_MEGAT</name>